<evidence type="ECO:0000256" key="4">
    <source>
        <dbReference type="ARBA" id="ARBA00023136"/>
    </source>
</evidence>
<dbReference type="Pfam" id="PF04191">
    <property type="entry name" value="PEMT"/>
    <property type="match status" value="1"/>
</dbReference>
<keyword evidence="4 5" id="KW-0472">Membrane</keyword>
<evidence type="ECO:0000256" key="2">
    <source>
        <dbReference type="ARBA" id="ARBA00022692"/>
    </source>
</evidence>
<dbReference type="InterPro" id="IPR007318">
    <property type="entry name" value="Phopholipid_MeTrfase"/>
</dbReference>
<feature type="transmembrane region" description="Helical" evidence="5">
    <location>
        <begin position="76"/>
        <end position="95"/>
    </location>
</feature>
<protein>
    <recommendedName>
        <fullName evidence="8">Isoprenylcysteine carboxylmethyltransferase family protein</fullName>
    </recommendedName>
</protein>
<dbReference type="GO" id="GO:0012505">
    <property type="term" value="C:endomembrane system"/>
    <property type="evidence" value="ECO:0007669"/>
    <property type="project" value="UniProtKB-SubCell"/>
</dbReference>
<dbReference type="AlphaFoldDB" id="A0A2U3QF64"/>
<keyword evidence="2 5" id="KW-0812">Transmembrane</keyword>
<feature type="transmembrane region" description="Helical" evidence="5">
    <location>
        <begin position="142"/>
        <end position="167"/>
    </location>
</feature>
<accession>A0A2U3QF64</accession>
<evidence type="ECO:0000256" key="3">
    <source>
        <dbReference type="ARBA" id="ARBA00022989"/>
    </source>
</evidence>
<proteinExistence type="predicted"/>
<gene>
    <name evidence="6" type="ORF">NBG4_160022</name>
</gene>
<dbReference type="OrthoDB" id="9782395at2"/>
<name>A0A2U3QF64_9BACT</name>
<keyword evidence="3 5" id="KW-1133">Transmembrane helix</keyword>
<keyword evidence="7" id="KW-1185">Reference proteome</keyword>
<dbReference type="Proteomes" id="UP000245125">
    <property type="component" value="Unassembled WGS sequence"/>
</dbReference>
<dbReference type="Gene3D" id="1.20.120.1630">
    <property type="match status" value="1"/>
</dbReference>
<dbReference type="EMBL" id="OUUY01000060">
    <property type="protein sequence ID" value="SPQ00057.1"/>
    <property type="molecule type" value="Genomic_DNA"/>
</dbReference>
<evidence type="ECO:0008006" key="8">
    <source>
        <dbReference type="Google" id="ProtNLM"/>
    </source>
</evidence>
<reference evidence="7" key="1">
    <citation type="submission" date="2018-03" db="EMBL/GenBank/DDBJ databases">
        <authorList>
            <person name="Zecchin S."/>
        </authorList>
    </citation>
    <scope>NUCLEOTIDE SEQUENCE [LARGE SCALE GENOMIC DNA]</scope>
</reference>
<evidence type="ECO:0000313" key="7">
    <source>
        <dbReference type="Proteomes" id="UP000245125"/>
    </source>
</evidence>
<feature type="transmembrane region" description="Helical" evidence="5">
    <location>
        <begin position="12"/>
        <end position="37"/>
    </location>
</feature>
<organism evidence="6 7">
    <name type="scientific">Candidatus Sulfobium mesophilum</name>
    <dbReference type="NCBI Taxonomy" id="2016548"/>
    <lineage>
        <taxon>Bacteria</taxon>
        <taxon>Pseudomonadati</taxon>
        <taxon>Nitrospirota</taxon>
        <taxon>Nitrospiria</taxon>
        <taxon>Nitrospirales</taxon>
        <taxon>Nitrospiraceae</taxon>
        <taxon>Candidatus Sulfobium</taxon>
    </lineage>
</organism>
<evidence type="ECO:0000313" key="6">
    <source>
        <dbReference type="EMBL" id="SPQ00057.1"/>
    </source>
</evidence>
<evidence type="ECO:0000256" key="1">
    <source>
        <dbReference type="ARBA" id="ARBA00004127"/>
    </source>
</evidence>
<feature type="transmembrane region" description="Helical" evidence="5">
    <location>
        <begin position="49"/>
        <end position="69"/>
    </location>
</feature>
<sequence length="208" mass="24166">MFYRGRNLTELIALLTIIIWPVIPLFWIPVHCFAGFFKKIGVMTYVMPFLIWPPVAYLIYLNRTFLLYYRLDMHNLVRIAGLIILTAGTVLQIWTGRLLTLWGLMGVPEVSAKSTSWLATDGAFSFVRHPTYLAHTLMLGGIFLFTGVVAIGIITLLDFAVINAIVIPLEERELLVRFGDDYVRYKKRVPRYFPRLKKRQKNNRISWR</sequence>
<evidence type="ECO:0000256" key="5">
    <source>
        <dbReference type="SAM" id="Phobius"/>
    </source>
</evidence>
<comment type="subcellular location">
    <subcellularLocation>
        <location evidence="1">Endomembrane system</location>
        <topology evidence="1">Multi-pass membrane protein</topology>
    </subcellularLocation>
</comment>